<dbReference type="Gene3D" id="4.10.1000.10">
    <property type="entry name" value="Zinc finger, CCCH-type"/>
    <property type="match status" value="2"/>
</dbReference>
<dbReference type="SUPFAM" id="SSF90229">
    <property type="entry name" value="CCCH zinc finger"/>
    <property type="match status" value="2"/>
</dbReference>
<reference evidence="10" key="1">
    <citation type="submission" date="2025-08" db="UniProtKB">
        <authorList>
            <consortium name="RefSeq"/>
        </authorList>
    </citation>
    <scope>IDENTIFICATION</scope>
    <source>
        <tissue evidence="10">Leaf</tissue>
    </source>
</reference>
<dbReference type="FunFam" id="4.10.1000.10:FF:000002">
    <property type="entry name" value="Zinc finger protein 36, C3H1 type-like 1"/>
    <property type="match status" value="1"/>
</dbReference>
<protein>
    <submittedName>
        <fullName evidence="10">Zinc finger CCCH domain-containing protein 14</fullName>
    </submittedName>
</protein>
<dbReference type="PANTHER" id="PTHR12547">
    <property type="entry name" value="CCCH ZINC FINGER/TIS11-RELATED"/>
    <property type="match status" value="1"/>
</dbReference>
<feature type="zinc finger region" description="C3H1-type" evidence="5">
    <location>
        <begin position="238"/>
        <end position="266"/>
    </location>
</feature>
<evidence type="ECO:0000256" key="2">
    <source>
        <dbReference type="ARBA" id="ARBA00022737"/>
    </source>
</evidence>
<keyword evidence="2" id="KW-0677">Repeat</keyword>
<dbReference type="GO" id="GO:0008270">
    <property type="term" value="F:zinc ion binding"/>
    <property type="evidence" value="ECO:0007669"/>
    <property type="project" value="UniProtKB-KW"/>
</dbReference>
<dbReference type="InterPro" id="IPR000571">
    <property type="entry name" value="Znf_CCCH"/>
</dbReference>
<dbReference type="Pfam" id="PF00642">
    <property type="entry name" value="zf-CCCH"/>
    <property type="match status" value="2"/>
</dbReference>
<evidence type="ECO:0000256" key="3">
    <source>
        <dbReference type="ARBA" id="ARBA00022771"/>
    </source>
</evidence>
<sequence length="313" mass="36020">MEKPRSSSSNQNATVDNQNYVSLSPPSSPLQNHHRYRQDIATDFFSMYNSIFPPNSPLPYSLSLTPSSCSSSDDLHLDLKFTSDATATEHRLNQARLILEYRQLCDHYELCFTRLQALIRELESLRKENTDLRTANTELIKLLSLHSSSQAAMNRNLQREEVSDLNVKTWERRSSNGQRNSLPKSVSVRSSSYLKVNQQQGSSNQQRVFNPSRRMYVPPEAKKELENAMELEVYNQGTVKTELCNKWQETGTCPYGDQCQFAHGITELRPVIRHPKYKTEVCRVVLAGQACPYGHRCHFRHSLTEQERLLIPR</sequence>
<dbReference type="PROSITE" id="PS50103">
    <property type="entry name" value="ZF_C3H1"/>
    <property type="match status" value="2"/>
</dbReference>
<feature type="domain" description="C3H1-type" evidence="8">
    <location>
        <begin position="238"/>
        <end position="266"/>
    </location>
</feature>
<keyword evidence="4 5" id="KW-0862">Zinc</keyword>
<feature type="region of interest" description="Disordered" evidence="7">
    <location>
        <begin position="1"/>
        <end position="32"/>
    </location>
</feature>
<dbReference type="FunFam" id="4.10.1000.10:FF:000001">
    <property type="entry name" value="zinc finger CCCH domain-containing protein 15-like"/>
    <property type="match status" value="1"/>
</dbReference>
<dbReference type="InterPro" id="IPR045877">
    <property type="entry name" value="ZFP36-like"/>
</dbReference>
<feature type="zinc finger region" description="C3H1-type" evidence="5">
    <location>
        <begin position="276"/>
        <end position="304"/>
    </location>
</feature>
<evidence type="ECO:0000259" key="8">
    <source>
        <dbReference type="PROSITE" id="PS50103"/>
    </source>
</evidence>
<evidence type="ECO:0000256" key="4">
    <source>
        <dbReference type="ARBA" id="ARBA00022833"/>
    </source>
</evidence>
<feature type="compositionally biased region" description="Polar residues" evidence="7">
    <location>
        <begin position="1"/>
        <end position="31"/>
    </location>
</feature>
<dbReference type="GeneID" id="110425945"/>
<feature type="coiled-coil region" evidence="6">
    <location>
        <begin position="108"/>
        <end position="142"/>
    </location>
</feature>
<dbReference type="SMART" id="SM00356">
    <property type="entry name" value="ZnF_C3H1"/>
    <property type="match status" value="2"/>
</dbReference>
<name>A0A6J1BC37_9ROSI</name>
<accession>A0A6J1BC37</accession>
<evidence type="ECO:0000313" key="9">
    <source>
        <dbReference type="Proteomes" id="UP000504621"/>
    </source>
</evidence>
<evidence type="ECO:0000313" key="10">
    <source>
        <dbReference type="RefSeq" id="XP_021296703.1"/>
    </source>
</evidence>
<dbReference type="AlphaFoldDB" id="A0A6J1BC37"/>
<keyword evidence="9" id="KW-1185">Reference proteome</keyword>
<dbReference type="InterPro" id="IPR036855">
    <property type="entry name" value="Znf_CCCH_sf"/>
</dbReference>
<keyword evidence="1 5" id="KW-0479">Metal-binding</keyword>
<evidence type="ECO:0000256" key="1">
    <source>
        <dbReference type="ARBA" id="ARBA00022723"/>
    </source>
</evidence>
<evidence type="ECO:0000256" key="5">
    <source>
        <dbReference type="PROSITE-ProRule" id="PRU00723"/>
    </source>
</evidence>
<dbReference type="OrthoDB" id="410307at2759"/>
<evidence type="ECO:0000256" key="6">
    <source>
        <dbReference type="SAM" id="Coils"/>
    </source>
</evidence>
<dbReference type="Proteomes" id="UP000504621">
    <property type="component" value="Unplaced"/>
</dbReference>
<feature type="domain" description="C3H1-type" evidence="8">
    <location>
        <begin position="276"/>
        <end position="304"/>
    </location>
</feature>
<dbReference type="RefSeq" id="XP_021296703.1">
    <property type="nucleotide sequence ID" value="XM_021441028.1"/>
</dbReference>
<dbReference type="PANTHER" id="PTHR12547:SF178">
    <property type="entry name" value="ZINC FINGER CCCH DOMAIN-CONTAINING PROTEIN 14"/>
    <property type="match status" value="1"/>
</dbReference>
<proteinExistence type="predicted"/>
<organism evidence="9 10">
    <name type="scientific">Herrania umbratica</name>
    <dbReference type="NCBI Taxonomy" id="108875"/>
    <lineage>
        <taxon>Eukaryota</taxon>
        <taxon>Viridiplantae</taxon>
        <taxon>Streptophyta</taxon>
        <taxon>Embryophyta</taxon>
        <taxon>Tracheophyta</taxon>
        <taxon>Spermatophyta</taxon>
        <taxon>Magnoliopsida</taxon>
        <taxon>eudicotyledons</taxon>
        <taxon>Gunneridae</taxon>
        <taxon>Pentapetalae</taxon>
        <taxon>rosids</taxon>
        <taxon>malvids</taxon>
        <taxon>Malvales</taxon>
        <taxon>Malvaceae</taxon>
        <taxon>Byttnerioideae</taxon>
        <taxon>Herrania</taxon>
    </lineage>
</organism>
<keyword evidence="3 5" id="KW-0863">Zinc-finger</keyword>
<keyword evidence="6" id="KW-0175">Coiled coil</keyword>
<evidence type="ECO:0000256" key="7">
    <source>
        <dbReference type="SAM" id="MobiDB-lite"/>
    </source>
</evidence>
<dbReference type="GO" id="GO:0003729">
    <property type="term" value="F:mRNA binding"/>
    <property type="evidence" value="ECO:0007669"/>
    <property type="project" value="InterPro"/>
</dbReference>
<gene>
    <name evidence="10" type="primary">LOC110425945</name>
</gene>